<feature type="compositionally biased region" description="Polar residues" evidence="1">
    <location>
        <begin position="76"/>
        <end position="85"/>
    </location>
</feature>
<dbReference type="PANTHER" id="PTHR31065:SF1">
    <property type="entry name" value="OS09G0116050 PROTEIN"/>
    <property type="match status" value="1"/>
</dbReference>
<feature type="compositionally biased region" description="Basic and acidic residues" evidence="1">
    <location>
        <begin position="40"/>
        <end position="57"/>
    </location>
</feature>
<feature type="region of interest" description="Disordered" evidence="1">
    <location>
        <begin position="1"/>
        <end position="141"/>
    </location>
</feature>
<feature type="region of interest" description="Disordered" evidence="1">
    <location>
        <begin position="486"/>
        <end position="507"/>
    </location>
</feature>
<accession>A0AAV9J1G6</accession>
<dbReference type="Proteomes" id="UP001301350">
    <property type="component" value="Unassembled WGS sequence"/>
</dbReference>
<evidence type="ECO:0008006" key="4">
    <source>
        <dbReference type="Google" id="ProtNLM"/>
    </source>
</evidence>
<dbReference type="PANTHER" id="PTHR31065">
    <property type="entry name" value="PLATZ TRANSCRIPTION FACTOR FAMILY PROTEIN"/>
    <property type="match status" value="1"/>
</dbReference>
<dbReference type="AlphaFoldDB" id="A0AAV9J1G6"/>
<feature type="compositionally biased region" description="Polar residues" evidence="1">
    <location>
        <begin position="94"/>
        <end position="105"/>
    </location>
</feature>
<dbReference type="EMBL" id="JANCYW010000016">
    <property type="protein sequence ID" value="KAK4538159.1"/>
    <property type="molecule type" value="Genomic_DNA"/>
</dbReference>
<dbReference type="InterPro" id="IPR006734">
    <property type="entry name" value="PLATZ"/>
</dbReference>
<gene>
    <name evidence="2" type="ORF">CDCA_CDCA16G4184</name>
</gene>
<feature type="compositionally biased region" description="Acidic residues" evidence="1">
    <location>
        <begin position="117"/>
        <end position="132"/>
    </location>
</feature>
<protein>
    <recommendedName>
        <fullName evidence="4">B box-type domain-containing protein</fullName>
    </recommendedName>
</protein>
<name>A0AAV9J1G6_CYACA</name>
<organism evidence="2 3">
    <name type="scientific">Cyanidium caldarium</name>
    <name type="common">Red alga</name>
    <dbReference type="NCBI Taxonomy" id="2771"/>
    <lineage>
        <taxon>Eukaryota</taxon>
        <taxon>Rhodophyta</taxon>
        <taxon>Bangiophyceae</taxon>
        <taxon>Cyanidiales</taxon>
        <taxon>Cyanidiaceae</taxon>
        <taxon>Cyanidium</taxon>
    </lineage>
</organism>
<dbReference type="Pfam" id="PF04640">
    <property type="entry name" value="PLATZ"/>
    <property type="match status" value="1"/>
</dbReference>
<evidence type="ECO:0000313" key="2">
    <source>
        <dbReference type="EMBL" id="KAK4538159.1"/>
    </source>
</evidence>
<keyword evidence="3" id="KW-1185">Reference proteome</keyword>
<feature type="compositionally biased region" description="Basic and acidic residues" evidence="1">
    <location>
        <begin position="106"/>
        <end position="116"/>
    </location>
</feature>
<dbReference type="CDD" id="cd19756">
    <property type="entry name" value="Bbox2"/>
    <property type="match status" value="1"/>
</dbReference>
<feature type="compositionally biased region" description="Low complexity" evidence="1">
    <location>
        <begin position="390"/>
        <end position="421"/>
    </location>
</feature>
<feature type="compositionally biased region" description="Low complexity" evidence="1">
    <location>
        <begin position="443"/>
        <end position="458"/>
    </location>
</feature>
<comment type="caution">
    <text evidence="2">The sequence shown here is derived from an EMBL/GenBank/DDBJ whole genome shotgun (WGS) entry which is preliminary data.</text>
</comment>
<reference evidence="2 3" key="1">
    <citation type="submission" date="2022-07" db="EMBL/GenBank/DDBJ databases">
        <title>Genome-wide signatures of adaptation to extreme environments.</title>
        <authorList>
            <person name="Cho C.H."/>
            <person name="Yoon H.S."/>
        </authorList>
    </citation>
    <scope>NUCLEOTIDE SEQUENCE [LARGE SCALE GENOMIC DNA]</scope>
    <source>
        <strain evidence="2 3">DBV 063 E5</strain>
    </source>
</reference>
<proteinExistence type="predicted"/>
<sequence>MGSGRERSRGQNGVVGGRRASTEAQHLCTPPPMETVCSGSERDLNWAEAGAGDRDGAELPAAAAADGEWSSADMETATTPVSSKRCSLKAMSDVESNVSQSSANGSDKDPKVHLSDVEDEDERGVESECETPDAERPDPSVAMATWIPKLLRTSFYSACPVHAHVSHAQKRFNQRWTERTLYCLECCEAVCRLCVDRQRHAECHDAEHSQHTYIGICRYMYHDVVLAKDICREMDVSSVQSYLNNGQRVMYIVRGTAGAGSHGHTAATTASPASATASMHGGVCRTCWRPLQDGFAFCSLFCLVSQPMANDGSNNNDRGRGRKRETVSEFCARAKREGRLRCVKPGNAKHRILYERIAVAKLSKASSAAAAAGSGKHGGTTLEGKSLASRRMSMTRPTAARRAAARTSSSSSAGHSSSGESPPKRAHTGEVCSGVARSHGTRPSSSSSSSSPSPLSGAAAAVAGSDALGCLSLNFEHRLLRNAAAQKSRRKAWPLPSLPGAPARLPV</sequence>
<feature type="region of interest" description="Disordered" evidence="1">
    <location>
        <begin position="370"/>
        <end position="458"/>
    </location>
</feature>
<evidence type="ECO:0000313" key="3">
    <source>
        <dbReference type="Proteomes" id="UP001301350"/>
    </source>
</evidence>
<evidence type="ECO:0000256" key="1">
    <source>
        <dbReference type="SAM" id="MobiDB-lite"/>
    </source>
</evidence>